<protein>
    <submittedName>
        <fullName evidence="2">Uncharacterized protein</fullName>
    </submittedName>
</protein>
<accession>A0A6G6XZC3</accession>
<evidence type="ECO:0000313" key="2">
    <source>
        <dbReference type="EMBL" id="QIG78025.1"/>
    </source>
</evidence>
<organism evidence="2 3">
    <name type="scientific">Bifidobacterium phage BadAztec1</name>
    <dbReference type="NCBI Taxonomy" id="2713243"/>
    <lineage>
        <taxon>Viruses</taxon>
        <taxon>Duplodnaviria</taxon>
        <taxon>Heunggongvirae</taxon>
        <taxon>Uroviricota</taxon>
        <taxon>Caudoviricetes</taxon>
        <taxon>Badaztecvirus</taxon>
        <taxon>Badaztecvirus badaztec1</taxon>
    </lineage>
</organism>
<name>A0A6G6XZC3_9CAUD</name>
<dbReference type="EMBL" id="MT006233">
    <property type="protein sequence ID" value="QIG78025.1"/>
    <property type="molecule type" value="Genomic_DNA"/>
</dbReference>
<sequence length="160" mass="17518">MSNEIVKNNNNNDIAPVQPSDLGRGGVATTIDMSTMKGKVAVYQALADSESIADHLEEPFELKDIIFQGVEVTSQQTGEITPATRTILVAADGRRFSTVSDTIVSDLRTLTAIFGSPDTWDEPLEVSVEERRGNNKNRYYKLVTAFGEMEQAPAPQAKKK</sequence>
<dbReference type="InterPro" id="IPR035408">
    <property type="entry name" value="Phi29_Phage_SSB"/>
</dbReference>
<dbReference type="Proteomes" id="UP000501444">
    <property type="component" value="Segment"/>
</dbReference>
<evidence type="ECO:0000313" key="3">
    <source>
        <dbReference type="Proteomes" id="UP000501444"/>
    </source>
</evidence>
<evidence type="ECO:0000256" key="1">
    <source>
        <dbReference type="SAM" id="MobiDB-lite"/>
    </source>
</evidence>
<dbReference type="Pfam" id="PF17427">
    <property type="entry name" value="Phi29_Phage_SSB"/>
    <property type="match status" value="1"/>
</dbReference>
<gene>
    <name evidence="2" type="ORF">BAAZ0010002c01_00017</name>
</gene>
<keyword evidence="3" id="KW-1185">Reference proteome</keyword>
<feature type="region of interest" description="Disordered" evidence="1">
    <location>
        <begin position="1"/>
        <end position="24"/>
    </location>
</feature>
<proteinExistence type="predicted"/>
<reference evidence="2 3" key="1">
    <citation type="submission" date="2020-01" db="EMBL/GenBank/DDBJ databases">
        <title>Honey bees harbor a diverse gut virome engaging in nested strain-level interactions with the microbiota.</title>
        <authorList>
            <person name="Bonilla-Rosso G."/>
            <person name="Steiner T."/>
            <person name="Wichmann F."/>
            <person name="Bexkens E."/>
            <person name="Engel P."/>
        </authorList>
    </citation>
    <scope>NUCLEOTIDE SEQUENCE [LARGE SCALE GENOMIC DNA]</scope>
</reference>